<dbReference type="InterPro" id="IPR027417">
    <property type="entry name" value="P-loop_NTPase"/>
</dbReference>
<evidence type="ECO:0000259" key="4">
    <source>
        <dbReference type="Pfam" id="PF13676"/>
    </source>
</evidence>
<reference evidence="5 6" key="1">
    <citation type="submission" date="2017-12" db="EMBL/GenBank/DDBJ databases">
        <title>Sequencing, de novo assembly and annotation of complete genome of a new Thraustochytrid species, strain FCC1311.</title>
        <authorList>
            <person name="Sedici K."/>
            <person name="Godart F."/>
            <person name="Aiese Cigliano R."/>
            <person name="Sanseverino W."/>
            <person name="Barakat M."/>
            <person name="Ortet P."/>
            <person name="Marechal E."/>
            <person name="Cagnac O."/>
            <person name="Amato A."/>
        </authorList>
    </citation>
    <scope>NUCLEOTIDE SEQUENCE [LARGE SCALE GENOMIC DNA]</scope>
</reference>
<dbReference type="Pfam" id="PF13676">
    <property type="entry name" value="TIR_2"/>
    <property type="match status" value="1"/>
</dbReference>
<dbReference type="InParanoid" id="A0A2R5GAA4"/>
<evidence type="ECO:0000256" key="3">
    <source>
        <dbReference type="SAM" id="MobiDB-lite"/>
    </source>
</evidence>
<dbReference type="GO" id="GO:0007165">
    <property type="term" value="P:signal transduction"/>
    <property type="evidence" value="ECO:0007669"/>
    <property type="project" value="InterPro"/>
</dbReference>
<organism evidence="5 6">
    <name type="scientific">Hondaea fermentalgiana</name>
    <dbReference type="NCBI Taxonomy" id="2315210"/>
    <lineage>
        <taxon>Eukaryota</taxon>
        <taxon>Sar</taxon>
        <taxon>Stramenopiles</taxon>
        <taxon>Bigyra</taxon>
        <taxon>Labyrinthulomycetes</taxon>
        <taxon>Thraustochytrida</taxon>
        <taxon>Thraustochytriidae</taxon>
        <taxon>Hondaea</taxon>
    </lineage>
</organism>
<dbReference type="PROSITE" id="PS50294">
    <property type="entry name" value="WD_REPEATS_REGION"/>
    <property type="match status" value="1"/>
</dbReference>
<dbReference type="Proteomes" id="UP000241890">
    <property type="component" value="Unassembled WGS sequence"/>
</dbReference>
<evidence type="ECO:0000256" key="2">
    <source>
        <dbReference type="PROSITE-ProRule" id="PRU00221"/>
    </source>
</evidence>
<dbReference type="Pfam" id="PF00400">
    <property type="entry name" value="WD40"/>
    <property type="match status" value="1"/>
</dbReference>
<evidence type="ECO:0000313" key="6">
    <source>
        <dbReference type="Proteomes" id="UP000241890"/>
    </source>
</evidence>
<sequence length="893" mass="99163">MDPSSNFGKSDKVNFRFMLSTVALLGIVLLCIFGSARFLKVSDIDALMFQGKQQIERSPLRGVHGGSENSKAQNAPLMPRDSTSDLPRECNMPLHIMKKDHANGPIALASYPGSGNTWTRHVIQQGSRLYTGSMYNDRKLYKGGFLAEMLRDRTVVAVKTHYPCKNCWKKGKNSYVPTEGSKDDVQEAFEDPVWQDFIWAKGEGWANHTGFWLSEKEDITGKRWKDERGRPVRLFYFEDLVNNFEREVLQLLQHLRDIQGEDSMPAPEIGLQCVMHERDGGFKRKPEKIFNPYTAEQVEYICKPQSLAALVRVALPAVAAAAAAMGRIEGYVWSVAQTADLVLAASGDDRCLRAWSKKDGALVLEMKTPDNREANAVAVQGKLAALGTVEGGLFLIDLATASVLHALQGHTGFVNSVIFDGDEIISGGGSGDQTVRVWDKISGRETMRIDAEAEVNSVAAHENLLVAGLGDNTVRVFDRASGGPRHVLKEAAGKVYAVATDTQRMVSGSWDYKVRVYVMPSFHLVRFMRGVMLLSNCDFPEDAFTSGRQGEPLYLVSSLLKNSTDADLDAEIADMDPGLTCVLDFSEFFLPDGVFARLLSLCAQHSGDHGALARAPRLAGNKAIIFFGLSVFALEQTQDKIWIRVERDSKKPATTLKTLVSMFRGARDAVFRDLPWGLLLQSPRNASILVSYDDVVRARTSGVDSVLSVSTKVVNVGDFEPFFKDGSLKEDEHDTGHVERAPVRQPGAGLEYHVFLSHRQVDAGDTCNLIAEKLQNRGLKVWFDQESQGNLAEDAMRRGIRASKCYLLFLSKTVFEGAVRMELETALQEEKPILLVHESDPNRVGFDTFSSYIESAPDAAKHLFRETESMPFQRRLYLAEAFYEEFIARIDAI</sequence>
<evidence type="ECO:0000313" key="5">
    <source>
        <dbReference type="EMBL" id="GBG26668.1"/>
    </source>
</evidence>
<dbReference type="SUPFAM" id="SSF50978">
    <property type="entry name" value="WD40 repeat-like"/>
    <property type="match status" value="1"/>
</dbReference>
<dbReference type="Gene3D" id="3.40.50.10140">
    <property type="entry name" value="Toll/interleukin-1 receptor homology (TIR) domain"/>
    <property type="match status" value="1"/>
</dbReference>
<protein>
    <submittedName>
        <fullName evidence="5">WD repeat-containing protein pop2</fullName>
    </submittedName>
</protein>
<dbReference type="SUPFAM" id="SSF52540">
    <property type="entry name" value="P-loop containing nucleoside triphosphate hydrolases"/>
    <property type="match status" value="1"/>
</dbReference>
<keyword evidence="6" id="KW-1185">Reference proteome</keyword>
<comment type="similarity">
    <text evidence="1">Belongs to the WSCD family.</text>
</comment>
<dbReference type="InterPro" id="IPR051589">
    <property type="entry name" value="Sialate-O-sulfotransferase"/>
</dbReference>
<gene>
    <name evidence="5" type="ORF">FCC1311_028892</name>
</gene>
<dbReference type="PANTHER" id="PTHR45964">
    <property type="entry name" value="WSCD FAMILY MEMBER CG9164"/>
    <property type="match status" value="1"/>
</dbReference>
<dbReference type="AlphaFoldDB" id="A0A2R5GAA4"/>
<dbReference type="SUPFAM" id="SSF52200">
    <property type="entry name" value="Toll/Interleukin receptor TIR domain"/>
    <property type="match status" value="1"/>
</dbReference>
<name>A0A2R5GAA4_9STRA</name>
<dbReference type="InterPro" id="IPR015943">
    <property type="entry name" value="WD40/YVTN_repeat-like_dom_sf"/>
</dbReference>
<proteinExistence type="inferred from homology"/>
<dbReference type="PANTHER" id="PTHR45964:SF5">
    <property type="entry name" value="WSCD FAMILY MEMBER CG9164"/>
    <property type="match status" value="1"/>
</dbReference>
<dbReference type="OrthoDB" id="5985073at2759"/>
<dbReference type="EMBL" id="BEYU01000022">
    <property type="protein sequence ID" value="GBG26668.1"/>
    <property type="molecule type" value="Genomic_DNA"/>
</dbReference>
<evidence type="ECO:0000256" key="1">
    <source>
        <dbReference type="ARBA" id="ARBA00010236"/>
    </source>
</evidence>
<dbReference type="SMART" id="SM00320">
    <property type="entry name" value="WD40"/>
    <property type="match status" value="4"/>
</dbReference>
<dbReference type="InterPro" id="IPR000157">
    <property type="entry name" value="TIR_dom"/>
</dbReference>
<comment type="caution">
    <text evidence="5">The sequence shown here is derived from an EMBL/GenBank/DDBJ whole genome shotgun (WGS) entry which is preliminary data.</text>
</comment>
<dbReference type="PROSITE" id="PS50082">
    <property type="entry name" value="WD_REPEATS_2"/>
    <property type="match status" value="1"/>
</dbReference>
<dbReference type="Gene3D" id="3.40.50.300">
    <property type="entry name" value="P-loop containing nucleotide triphosphate hydrolases"/>
    <property type="match status" value="1"/>
</dbReference>
<dbReference type="InterPro" id="IPR036322">
    <property type="entry name" value="WD40_repeat_dom_sf"/>
</dbReference>
<dbReference type="Gene3D" id="2.130.10.10">
    <property type="entry name" value="YVTN repeat-like/Quinoprotein amine dehydrogenase"/>
    <property type="match status" value="1"/>
</dbReference>
<feature type="region of interest" description="Disordered" evidence="3">
    <location>
        <begin position="58"/>
        <end position="84"/>
    </location>
</feature>
<feature type="repeat" description="WD" evidence="2">
    <location>
        <begin position="407"/>
        <end position="448"/>
    </location>
</feature>
<accession>A0A2R5GAA4</accession>
<dbReference type="InterPro" id="IPR001680">
    <property type="entry name" value="WD40_rpt"/>
</dbReference>
<dbReference type="InterPro" id="IPR035897">
    <property type="entry name" value="Toll_tir_struct_dom_sf"/>
</dbReference>
<feature type="domain" description="TIR" evidence="4">
    <location>
        <begin position="754"/>
        <end position="836"/>
    </location>
</feature>
<keyword evidence="2" id="KW-0853">WD repeat</keyword>